<gene>
    <name evidence="3" type="ORF">QNI29_08940</name>
</gene>
<feature type="transmembrane region" description="Helical" evidence="2">
    <location>
        <begin position="12"/>
        <end position="35"/>
    </location>
</feature>
<evidence type="ECO:0000256" key="1">
    <source>
        <dbReference type="SAM" id="Coils"/>
    </source>
</evidence>
<keyword evidence="1" id="KW-0175">Coiled coil</keyword>
<dbReference type="SMART" id="SM00028">
    <property type="entry name" value="TPR"/>
    <property type="match status" value="3"/>
</dbReference>
<sequence>MRSGNEHNTFNIWWALPLAVLLFSLLLTGGSYWFIDHQSAKAQEKLEEGEELALKGKFDSALHHFDEAIELSYQFPAAKQNKQYMELAIKIESLLDEAKYQISKKEYQEALKVIDQAESQLKNMDGELVRNLIENIVTLRNKAKLYQIQDNVEQDSSISYLKSVLWQIEDIQNDEAQSMASSVQEQIISHAFSNANKHLKQNQFSEARSYVEEGLRFAPESKKLQSLRTTIEKEKTAFETAQQNRIEQAMVAAEEEQKKNKNDAVEVATIKATLDDQNHLVVQGKLKSVATVPINSVSLSYNLLNSEGEIMETNEVYVYPDTLYPDETGQFEFTHYDVEQVLKVKISKVKWFLH</sequence>
<keyword evidence="4" id="KW-1185">Reference proteome</keyword>
<organism evidence="3 4">
    <name type="scientific">Pontibacillus chungwhensis</name>
    <dbReference type="NCBI Taxonomy" id="265426"/>
    <lineage>
        <taxon>Bacteria</taxon>
        <taxon>Bacillati</taxon>
        <taxon>Bacillota</taxon>
        <taxon>Bacilli</taxon>
        <taxon>Bacillales</taxon>
        <taxon>Bacillaceae</taxon>
        <taxon>Pontibacillus</taxon>
    </lineage>
</organism>
<dbReference type="EMBL" id="CP126446">
    <property type="protein sequence ID" value="WIF99764.1"/>
    <property type="molecule type" value="Genomic_DNA"/>
</dbReference>
<evidence type="ECO:0000313" key="4">
    <source>
        <dbReference type="Proteomes" id="UP001236652"/>
    </source>
</evidence>
<dbReference type="SUPFAM" id="SSF48452">
    <property type="entry name" value="TPR-like"/>
    <property type="match status" value="1"/>
</dbReference>
<evidence type="ECO:0000256" key="2">
    <source>
        <dbReference type="SAM" id="Phobius"/>
    </source>
</evidence>
<evidence type="ECO:0000313" key="3">
    <source>
        <dbReference type="EMBL" id="WIF99764.1"/>
    </source>
</evidence>
<reference evidence="3 4" key="1">
    <citation type="submission" date="2023-05" db="EMBL/GenBank/DDBJ databases">
        <title>Comparative genomics reveals the evidence of polycyclic aromatic hydrocarbons degradation in moderately halophilic genus Pontibacillus.</title>
        <authorList>
            <person name="Yang H."/>
            <person name="Qian Z."/>
        </authorList>
    </citation>
    <scope>NUCLEOTIDE SEQUENCE [LARGE SCALE GENOMIC DNA]</scope>
    <source>
        <strain evidence="4">HN14</strain>
    </source>
</reference>
<dbReference type="Proteomes" id="UP001236652">
    <property type="component" value="Chromosome"/>
</dbReference>
<feature type="coiled-coil region" evidence="1">
    <location>
        <begin position="77"/>
        <end position="149"/>
    </location>
</feature>
<keyword evidence="2" id="KW-0472">Membrane</keyword>
<dbReference type="InterPro" id="IPR011990">
    <property type="entry name" value="TPR-like_helical_dom_sf"/>
</dbReference>
<name>A0ABY8V4I6_9BACI</name>
<dbReference type="InterPro" id="IPR019734">
    <property type="entry name" value="TPR_rpt"/>
</dbReference>
<keyword evidence="2" id="KW-0812">Transmembrane</keyword>
<dbReference type="RefSeq" id="WP_231416155.1">
    <property type="nucleotide sequence ID" value="NZ_CP126446.1"/>
</dbReference>
<dbReference type="Gene3D" id="1.25.40.10">
    <property type="entry name" value="Tetratricopeptide repeat domain"/>
    <property type="match status" value="1"/>
</dbReference>
<protein>
    <submittedName>
        <fullName evidence="3">Zinc ribbon domain-containing protein</fullName>
    </submittedName>
</protein>
<accession>A0ABY8V4I6</accession>
<keyword evidence="2" id="KW-1133">Transmembrane helix</keyword>
<proteinExistence type="predicted"/>